<feature type="region of interest" description="Disordered" evidence="1">
    <location>
        <begin position="74"/>
        <end position="105"/>
    </location>
</feature>
<dbReference type="OrthoDB" id="2148418at2759"/>
<dbReference type="VEuPathDB" id="HostDB:ENSG00000214686"/>
<reference evidence="2 3" key="2">
    <citation type="journal article" date="2004" name="Nature">
        <title>Finishing the euchromatic sequence of the human genome.</title>
        <authorList>
            <consortium name="International Human Genome Sequencing Consortium"/>
        </authorList>
    </citation>
    <scope>NUCLEOTIDE SEQUENCE [LARGE SCALE GENOMIC DNA]</scope>
</reference>
<name>A0A590UIX9_HUMAN</name>
<dbReference type="Ensembl" id="ENST00000668964.1">
    <property type="protein sequence ID" value="ENSP00000499223.1"/>
    <property type="gene ID" value="ENSG00000214686.7"/>
</dbReference>
<dbReference type="HGNC" id="HGNC:35158">
    <property type="gene designation" value="IQCF6"/>
</dbReference>
<dbReference type="EMBL" id="AC099050">
    <property type="status" value="NOT_ANNOTATED_CDS"/>
    <property type="molecule type" value="Genomic_DNA"/>
</dbReference>
<feature type="compositionally biased region" description="Gly residues" evidence="1">
    <location>
        <begin position="75"/>
        <end position="84"/>
    </location>
</feature>
<evidence type="ECO:0000256" key="1">
    <source>
        <dbReference type="SAM" id="MobiDB-lite"/>
    </source>
</evidence>
<reference evidence="2 3" key="3">
    <citation type="journal article" date="2006" name="Nature">
        <title>The DNA sequence, annotation and analysis of human chromosome 3.</title>
        <authorList>
            <person name="Muzny D.M."/>
            <person name="Scherer S.E."/>
            <person name="Kaul R."/>
            <person name="Wang J."/>
            <person name="Yu J."/>
            <person name="Sudbrak R."/>
            <person name="Buhay C.J."/>
            <person name="Chen R."/>
            <person name="Cree A."/>
            <person name="Ding Y."/>
            <person name="Dugan-Rocha S."/>
            <person name="Gill R."/>
            <person name="Gunaratne P."/>
            <person name="Harris R.A."/>
            <person name="Hawes A.C."/>
            <person name="Hernandez J."/>
            <person name="Hodgson A.V."/>
            <person name="Hume J."/>
            <person name="Jackson A."/>
            <person name="Khan Z.M."/>
            <person name="Kovar-Smith C."/>
            <person name="Lewis L.R."/>
            <person name="Lozado R.J."/>
            <person name="Metzker M.L."/>
            <person name="Milosavljevic A."/>
            <person name="Miner G.R."/>
            <person name="Morgan M.B."/>
            <person name="Nazareth L.V."/>
            <person name="Scott G."/>
            <person name="Sodergren E."/>
            <person name="Song X.Z."/>
            <person name="Steffen D."/>
            <person name="Wei S."/>
            <person name="Wheeler D.A."/>
            <person name="Wright M.W."/>
            <person name="Worley K.C."/>
            <person name="Yuan Y."/>
            <person name="Zhang Z."/>
            <person name="Adams C.Q."/>
            <person name="Ansari-Lari M.A."/>
            <person name="Ayele M."/>
            <person name="Brown M.J."/>
            <person name="Chen G."/>
            <person name="Chen Z."/>
            <person name="Clendenning J."/>
            <person name="Clerc-Blankenburg K.P."/>
            <person name="Chen R."/>
            <person name="Chen Z."/>
            <person name="Davis C."/>
            <person name="Delgado O."/>
            <person name="Dinh H.H."/>
            <person name="Dong W."/>
            <person name="Draper H."/>
            <person name="Ernst S."/>
            <person name="Fu G."/>
            <person name="Gonzalez-Garay M.L."/>
            <person name="Garcia D.K."/>
            <person name="Gillett W."/>
            <person name="Gu J."/>
            <person name="Hao B."/>
            <person name="Haugen E."/>
            <person name="Havlak P."/>
            <person name="He X."/>
            <person name="Hennig S."/>
            <person name="Hu S."/>
            <person name="Huang W."/>
            <person name="Jackson L.R."/>
            <person name="Jacob L.S."/>
            <person name="Kelly S.H."/>
            <person name="Kube M."/>
            <person name="Levy R."/>
            <person name="Li Z."/>
            <person name="Liu B."/>
            <person name="Liu J."/>
            <person name="Liu W."/>
            <person name="Lu J."/>
            <person name="Maheshwari M."/>
            <person name="Nguyen B.V."/>
            <person name="Okwuonu G.O."/>
            <person name="Palmeiri A."/>
            <person name="Pasternak S."/>
            <person name="Perez L.M."/>
            <person name="Phelps K.A."/>
            <person name="Plopper F.J."/>
            <person name="Qiang B."/>
            <person name="Raymond C."/>
            <person name="Rodriguez R."/>
            <person name="Saenphimmachak C."/>
            <person name="Santibanez J."/>
            <person name="Shen H."/>
            <person name="Shen Y."/>
            <person name="Subramanian S."/>
            <person name="Tabor P.E."/>
            <person name="Verduzco D."/>
            <person name="Waldron L."/>
            <person name="Wang J."/>
            <person name="Wang J."/>
            <person name="Wang Q."/>
            <person name="Williams G.A."/>
            <person name="Wong G.K."/>
            <person name="Yao Z."/>
            <person name="Zhang J."/>
            <person name="Zhang X."/>
            <person name="Zhao G."/>
            <person name="Zhou J."/>
            <person name="Zhou Y."/>
            <person name="Nelson D."/>
            <person name="Lehrach H."/>
            <person name="Reinhardt R."/>
            <person name="Naylor S.L."/>
            <person name="Yang H."/>
            <person name="Olson M."/>
            <person name="Weinstock G."/>
            <person name="Gibbs R.A."/>
        </authorList>
    </citation>
    <scope>NUCLEOTIDE SEQUENCE [LARGE SCALE GENOMIC DNA]</scope>
</reference>
<dbReference type="AlphaFoldDB" id="A0A590UIX9"/>
<evidence type="ECO:0000313" key="2">
    <source>
        <dbReference type="Ensembl" id="ENSP00000499223.1"/>
    </source>
</evidence>
<reference evidence="2" key="4">
    <citation type="submission" date="2025-08" db="UniProtKB">
        <authorList>
            <consortium name="Ensembl"/>
        </authorList>
    </citation>
    <scope>IDENTIFICATION</scope>
</reference>
<protein>
    <submittedName>
        <fullName evidence="2">IQ motif containing F6</fullName>
    </submittedName>
</protein>
<organism evidence="2 3">
    <name type="scientific">Homo sapiens</name>
    <name type="common">Human</name>
    <dbReference type="NCBI Taxonomy" id="9606"/>
    <lineage>
        <taxon>Eukaryota</taxon>
        <taxon>Metazoa</taxon>
        <taxon>Chordata</taxon>
        <taxon>Craniata</taxon>
        <taxon>Vertebrata</taxon>
        <taxon>Euteleostomi</taxon>
        <taxon>Mammalia</taxon>
        <taxon>Eutheria</taxon>
        <taxon>Euarchontoglires</taxon>
        <taxon>Primates</taxon>
        <taxon>Haplorrhini</taxon>
        <taxon>Catarrhini</taxon>
        <taxon>Hominidae</taxon>
        <taxon>Homo</taxon>
    </lineage>
</organism>
<gene>
    <name evidence="2" type="primary">IQCF6</name>
</gene>
<keyword evidence="3" id="KW-1185">Reference proteome</keyword>
<reference evidence="2" key="5">
    <citation type="submission" date="2025-09" db="UniProtKB">
        <authorList>
            <consortium name="Ensembl"/>
        </authorList>
    </citation>
    <scope>IDENTIFICATION</scope>
</reference>
<proteinExistence type="predicted"/>
<evidence type="ECO:0000313" key="3">
    <source>
        <dbReference type="Proteomes" id="UP000005640"/>
    </source>
</evidence>
<reference evidence="2 3" key="1">
    <citation type="journal article" date="2001" name="Nature">
        <title>Initial sequencing and analysis of the human genome.</title>
        <authorList>
            <consortium name="International Human Genome Sequencing Consortium"/>
            <person name="Lander E.S."/>
            <person name="Linton L.M."/>
            <person name="Birren B."/>
            <person name="Nusbaum C."/>
            <person name="Zody M.C."/>
            <person name="Baldwin J."/>
            <person name="Devon K."/>
            <person name="Dewar K."/>
            <person name="Doyle M."/>
            <person name="FitzHugh W."/>
            <person name="Funke R."/>
            <person name="Gage D."/>
            <person name="Harris K."/>
            <person name="Heaford A."/>
            <person name="Howland J."/>
            <person name="Kann L."/>
            <person name="Lehoczky J."/>
            <person name="LeVine R."/>
            <person name="McEwan P."/>
            <person name="McKernan K."/>
            <person name="Meldrim J."/>
            <person name="Mesirov J.P."/>
            <person name="Miranda C."/>
            <person name="Morris W."/>
            <person name="Naylor J."/>
            <person name="Raymond C."/>
            <person name="Rosetti M."/>
            <person name="Santos R."/>
            <person name="Sheridan A."/>
            <person name="Sougnez C."/>
            <person name="Stange-Thomann N."/>
            <person name="Stojanovic N."/>
            <person name="Subramanian A."/>
            <person name="Wyman D."/>
            <person name="Rogers J."/>
            <person name="Sulston J."/>
            <person name="Ainscough R."/>
            <person name="Beck S."/>
            <person name="Bentley D."/>
            <person name="Burton J."/>
            <person name="Clee C."/>
            <person name="Carter N."/>
            <person name="Coulson A."/>
            <person name="Deadman R."/>
            <person name="Deloukas P."/>
            <person name="Dunham A."/>
            <person name="Dunham I."/>
            <person name="Durbin R."/>
            <person name="French L."/>
            <person name="Grafham D."/>
            <person name="Gregory S."/>
            <person name="Hubbard T."/>
            <person name="Humphray S."/>
            <person name="Hunt A."/>
            <person name="Jones M."/>
            <person name="Lloyd C."/>
            <person name="McMurray A."/>
            <person name="Matthews L."/>
            <person name="Mercer S."/>
            <person name="Milne S."/>
            <person name="Mullikin J.C."/>
            <person name="Mungall A."/>
            <person name="Plumb R."/>
            <person name="Ross M."/>
            <person name="Shownkeen R."/>
            <person name="Sims S."/>
            <person name="Waterston R.H."/>
            <person name="Wilson R.K."/>
            <person name="Hillier L.W."/>
            <person name="McPherson J.D."/>
            <person name="Marra M.A."/>
            <person name="Mardis E.R."/>
            <person name="Fulton L.A."/>
            <person name="Chinwalla A.T."/>
            <person name="Pepin K.H."/>
            <person name="Gish W.R."/>
            <person name="Chissoe S.L."/>
            <person name="Wendl M.C."/>
            <person name="Delehaunty K.D."/>
            <person name="Miner T.L."/>
            <person name="Delehaunty A."/>
            <person name="Kramer J.B."/>
            <person name="Cook L.L."/>
            <person name="Fulton R.S."/>
            <person name="Johnson D.L."/>
            <person name="Minx P.J."/>
            <person name="Clifton S.W."/>
            <person name="Hawkins T."/>
            <person name="Branscomb E."/>
            <person name="Predki P."/>
            <person name="Richardson P."/>
            <person name="Wenning S."/>
            <person name="Slezak T."/>
            <person name="Doggett N."/>
            <person name="Cheng J.F."/>
            <person name="Olsen A."/>
            <person name="Lucas S."/>
            <person name="Elkin C."/>
            <person name="Uberbacher E."/>
            <person name="Frazier M."/>
            <person name="Gibbs R.A."/>
            <person name="Muzny D.M."/>
            <person name="Scherer S.E."/>
            <person name="Bouck J.B."/>
            <person name="Sodergren E.J."/>
            <person name="Worley K.C."/>
            <person name="Rives C.M."/>
            <person name="Gorrell J.H."/>
            <person name="Metzker M.L."/>
            <person name="Naylor S.L."/>
            <person name="Kucherlapati R.S."/>
            <person name="Nelson D.L."/>
            <person name="Weinstock G.M."/>
            <person name="Sakaki Y."/>
            <person name="Fujiyama A."/>
            <person name="Hattori M."/>
            <person name="Yada T."/>
            <person name="Toyoda A."/>
            <person name="Itoh T."/>
            <person name="Kawagoe C."/>
            <person name="Watanabe H."/>
            <person name="Totoki Y."/>
            <person name="Taylor T."/>
            <person name="Weissenbach J."/>
            <person name="Heilig R."/>
            <person name="Saurin W."/>
            <person name="Artiguenave F."/>
            <person name="Brottier P."/>
            <person name="Bruls T."/>
            <person name="Pelletier E."/>
            <person name="Robert C."/>
            <person name="Wincker P."/>
            <person name="Smith D.R."/>
            <person name="Doucette-Stamm L."/>
            <person name="Rubenfield M."/>
            <person name="Weinstock K."/>
            <person name="Lee H.M."/>
            <person name="Dubois J."/>
            <person name="Rosenthal A."/>
            <person name="Platzer M."/>
            <person name="Nyakatura G."/>
            <person name="Taudien S."/>
            <person name="Rump A."/>
            <person name="Yang H."/>
            <person name="Yu J."/>
            <person name="Wang J."/>
            <person name="Huang G."/>
            <person name="Gu J."/>
            <person name="Hood L."/>
            <person name="Rowen L."/>
            <person name="Madan A."/>
            <person name="Qin S."/>
            <person name="Davis R.W."/>
            <person name="Federspiel N.A."/>
            <person name="Abola A.P."/>
            <person name="Proctor M.J."/>
            <person name="Myers R.M."/>
            <person name="Schmutz J."/>
            <person name="Dickson M."/>
            <person name="Grimwood J."/>
            <person name="Cox D.R."/>
            <person name="Olson M.V."/>
            <person name="Kaul R."/>
            <person name="Raymond C."/>
            <person name="Shimizu N."/>
            <person name="Kawasaki K."/>
            <person name="Minoshima S."/>
            <person name="Evans G.A."/>
            <person name="Athanasiou M."/>
            <person name="Schultz R."/>
            <person name="Roe B.A."/>
            <person name="Chen F."/>
            <person name="Pan H."/>
            <person name="Ramser J."/>
            <person name="Lehrach H."/>
            <person name="Reinhardt R."/>
            <person name="McCombie W.R."/>
            <person name="de la Bastide M."/>
            <person name="Dedhia N."/>
            <person name="Blocker H."/>
            <person name="Hornischer K."/>
            <person name="Nordsiek G."/>
            <person name="Agarwala R."/>
            <person name="Aravind L."/>
            <person name="Bailey J.A."/>
            <person name="Bateman A."/>
            <person name="Batzoglou S."/>
            <person name="Birney E."/>
            <person name="Bork P."/>
            <person name="Brown D.G."/>
            <person name="Burge C.B."/>
            <person name="Cerutti L."/>
            <person name="Chen H.C."/>
            <person name="Church D."/>
            <person name="Clamp M."/>
            <person name="Copley R.R."/>
            <person name="Doerks T."/>
            <person name="Eddy S.R."/>
            <person name="Eichler E.E."/>
            <person name="Furey T.S."/>
            <person name="Galagan J."/>
            <person name="Gilbert J.G."/>
            <person name="Harmon C."/>
            <person name="Hayashizaki Y."/>
            <person name="Haussler D."/>
            <person name="Hermjakob H."/>
            <person name="Hokamp K."/>
            <person name="Jang W."/>
            <person name="Johnson L.S."/>
            <person name="Jones T.A."/>
            <person name="Kasif S."/>
            <person name="Kaspryzk A."/>
            <person name="Kennedy S."/>
            <person name="Kent W.J."/>
            <person name="Kitts P."/>
            <person name="Koonin E.V."/>
            <person name="Korf I."/>
            <person name="Kulp D."/>
            <person name="Lancet D."/>
            <person name="Lowe T.M."/>
            <person name="McLysaght A."/>
            <person name="Mikkelsen T."/>
            <person name="Moran J.V."/>
            <person name="Mulder N."/>
            <person name="Pollara V.J."/>
            <person name="Ponting C.P."/>
            <person name="Schuler G."/>
            <person name="Schultz J."/>
            <person name="Slater G."/>
            <person name="Smit A.F."/>
            <person name="Stupka E."/>
            <person name="Szustakowski J."/>
            <person name="Thierry-Mieg D."/>
            <person name="Thierry-Mieg J."/>
            <person name="Wagner L."/>
            <person name="Wallis J."/>
            <person name="Wheeler R."/>
            <person name="Williams A."/>
            <person name="Wolf Y.I."/>
            <person name="Wolfe K.H."/>
            <person name="Yang S.P."/>
            <person name="Yeh R.F."/>
            <person name="Collins F."/>
            <person name="Guyer M.S."/>
            <person name="Peterson J."/>
            <person name="Felsenfeld A."/>
            <person name="Wetterstrand K.A."/>
            <person name="Patrinos A."/>
            <person name="Morgan M.J."/>
            <person name="de Jong P."/>
            <person name="Catanese J.J."/>
            <person name="Osoegawa K."/>
            <person name="Shizuya H."/>
            <person name="Choi S."/>
            <person name="Chen Y.J."/>
        </authorList>
    </citation>
    <scope>NUCLEOTIDE SEQUENCE [LARGE SCALE GENOMIC DNA]</scope>
</reference>
<dbReference type="OpenTargets" id="ENSG00000214686"/>
<dbReference type="GeneTree" id="ENSGT00390000004641"/>
<dbReference type="Antibodypedia" id="71165">
    <property type="antibodies" value="22 antibodies from 9 providers"/>
</dbReference>
<accession>A0A590UIX9</accession>
<dbReference type="Bgee" id="ENSG00000214686">
    <property type="expression patterns" value="Expressed in male germ line stem cell (sensu Vertebrata) in testis and 36 other cell types or tissues"/>
</dbReference>
<sequence length="123" mass="12248">MDTQNVSKALAVGTYLTVREDSHKDSVMVAWKHGAPDVTAGSTQSLGHPVLVEVNAGQDVGAKTAPGTKTLYLPGVGGGEGAGTGSNVAGPQAVPPGTPSGLHHPVSLALACQPNPRPDPGPL</sequence>
<dbReference type="Proteomes" id="UP000005640">
    <property type="component" value="Chromosome 3"/>
</dbReference>
<dbReference type="ExpressionAtlas" id="A0A590UIX9">
    <property type="expression patterns" value="baseline and differential"/>
</dbReference>